<keyword evidence="4" id="KW-0732">Signal</keyword>
<protein>
    <submittedName>
        <fullName evidence="11">Por secretion system C-terminal sorting domain-containing protein</fullName>
    </submittedName>
</protein>
<dbReference type="Gene3D" id="3.40.390.10">
    <property type="entry name" value="Collagenase (Catalytic Domain)"/>
    <property type="match status" value="1"/>
</dbReference>
<accession>A0A1G4VMW8</accession>
<dbReference type="GO" id="GO:0046872">
    <property type="term" value="F:metal ion binding"/>
    <property type="evidence" value="ECO:0007669"/>
    <property type="project" value="UniProtKB-KW"/>
</dbReference>
<dbReference type="InterPro" id="IPR024079">
    <property type="entry name" value="MetalloPept_cat_dom_sf"/>
</dbReference>
<keyword evidence="6" id="KW-0862">Zinc</keyword>
<dbReference type="Pfam" id="PF18962">
    <property type="entry name" value="Por_Secre_tail"/>
    <property type="match status" value="1"/>
</dbReference>
<dbReference type="PANTHER" id="PTHR47466:SF1">
    <property type="entry name" value="METALLOPROTEASE MEP1 (AFU_ORTHOLOGUE AFUA_1G07730)-RELATED"/>
    <property type="match status" value="1"/>
</dbReference>
<sequence>MKIKLLFALLVTQFVFSQERTCSTTEKMEELSRNEKMKEVYENNQRRFEAELEKLSGKNAERTAMRATLRIPVAVHYPSANGLTEPEKQCLRDLAQNQVDILNADFNATNADLSIWTNTTGSYFPGVNHGAMDVRFEIAQGDHPASTGLVDGTKAITFGQAFGGGPNGDWDPDWAGYLNFVVKNLSGGTLGYAYLGSSPADGAAVYIDNGAFGSGSGCTGFVPGAPYNLGRTLTHELGHYLNLNHIWGNTTCGNDGVADTPVHNTSNGGCPAISHLSTCTGTPRELTMNYMDYTNDVCMYMITAGQAARMQAHLNTIQSAFNQDALLSDDNFNLKNSFAIYPNPNKGTFNVQFSEIVSDYSVQVVDQMGRVVFNVDFTNQNNLTQTIALNSASSGMYFVVVKSNDSVATTKIIVN</sequence>
<evidence type="ECO:0000256" key="3">
    <source>
        <dbReference type="ARBA" id="ARBA00022723"/>
    </source>
</evidence>
<dbReference type="Proteomes" id="UP000182124">
    <property type="component" value="Unassembled WGS sequence"/>
</dbReference>
<keyword evidence="2" id="KW-0645">Protease</keyword>
<dbReference type="InterPro" id="IPR008754">
    <property type="entry name" value="Peptidase_M43"/>
</dbReference>
<dbReference type="eggNOG" id="COG4935">
    <property type="taxonomic scope" value="Bacteria"/>
</dbReference>
<evidence type="ECO:0000256" key="8">
    <source>
        <dbReference type="ARBA" id="ARBA00023157"/>
    </source>
</evidence>
<name>A0A1G4VMW8_9FLAO</name>
<dbReference type="Pfam" id="PF05572">
    <property type="entry name" value="Peptidase_M43"/>
    <property type="match status" value="1"/>
</dbReference>
<evidence type="ECO:0000259" key="9">
    <source>
        <dbReference type="Pfam" id="PF05572"/>
    </source>
</evidence>
<proteinExistence type="inferred from homology"/>
<evidence type="ECO:0000313" key="11">
    <source>
        <dbReference type="EMBL" id="SCX09193.1"/>
    </source>
</evidence>
<dbReference type="STRING" id="329186.SAMN02927925_01348"/>
<keyword evidence="7" id="KW-0482">Metalloprotease</keyword>
<reference evidence="11 12" key="1">
    <citation type="submission" date="2016-10" db="EMBL/GenBank/DDBJ databases">
        <authorList>
            <person name="de Groot N.N."/>
        </authorList>
    </citation>
    <scope>NUCLEOTIDE SEQUENCE [LARGE SCALE GENOMIC DNA]</scope>
    <source>
        <strain evidence="11 12">CGMCC 1.3801</strain>
    </source>
</reference>
<evidence type="ECO:0000256" key="4">
    <source>
        <dbReference type="ARBA" id="ARBA00022729"/>
    </source>
</evidence>
<dbReference type="NCBIfam" id="TIGR04183">
    <property type="entry name" value="Por_Secre_tail"/>
    <property type="match status" value="1"/>
</dbReference>
<gene>
    <name evidence="11" type="ORF">SAMN02927925_01348</name>
</gene>
<dbReference type="RefSeq" id="WP_023577328.1">
    <property type="nucleotide sequence ID" value="NZ_CBCSBQ010000006.1"/>
</dbReference>
<dbReference type="PANTHER" id="PTHR47466">
    <property type="match status" value="1"/>
</dbReference>
<dbReference type="AlphaFoldDB" id="A0A1G4VMW8"/>
<evidence type="ECO:0000256" key="7">
    <source>
        <dbReference type="ARBA" id="ARBA00023049"/>
    </source>
</evidence>
<evidence type="ECO:0000313" key="12">
    <source>
        <dbReference type="Proteomes" id="UP000182124"/>
    </source>
</evidence>
<feature type="domain" description="Peptidase M43 pregnancy-associated plasma-A" evidence="9">
    <location>
        <begin position="227"/>
        <end position="314"/>
    </location>
</feature>
<dbReference type="eggNOG" id="COG3291">
    <property type="taxonomic scope" value="Bacteria"/>
</dbReference>
<dbReference type="GO" id="GO:0008237">
    <property type="term" value="F:metallopeptidase activity"/>
    <property type="evidence" value="ECO:0007669"/>
    <property type="project" value="UniProtKB-KW"/>
</dbReference>
<organism evidence="11 12">
    <name type="scientific">Flavobacterium saliperosum</name>
    <dbReference type="NCBI Taxonomy" id="329186"/>
    <lineage>
        <taxon>Bacteria</taxon>
        <taxon>Pseudomonadati</taxon>
        <taxon>Bacteroidota</taxon>
        <taxon>Flavobacteriia</taxon>
        <taxon>Flavobacteriales</taxon>
        <taxon>Flavobacteriaceae</taxon>
        <taxon>Flavobacterium</taxon>
    </lineage>
</organism>
<evidence type="ECO:0000256" key="1">
    <source>
        <dbReference type="ARBA" id="ARBA00008721"/>
    </source>
</evidence>
<comment type="similarity">
    <text evidence="1">Belongs to the peptidase M43B family.</text>
</comment>
<keyword evidence="3" id="KW-0479">Metal-binding</keyword>
<evidence type="ECO:0000256" key="2">
    <source>
        <dbReference type="ARBA" id="ARBA00022670"/>
    </source>
</evidence>
<dbReference type="SUPFAM" id="SSF55486">
    <property type="entry name" value="Metalloproteases ('zincins'), catalytic domain"/>
    <property type="match status" value="1"/>
</dbReference>
<dbReference type="EMBL" id="FMTY01000003">
    <property type="protein sequence ID" value="SCX09193.1"/>
    <property type="molecule type" value="Genomic_DNA"/>
</dbReference>
<keyword evidence="5" id="KW-0378">Hydrolase</keyword>
<evidence type="ECO:0000256" key="6">
    <source>
        <dbReference type="ARBA" id="ARBA00022833"/>
    </source>
</evidence>
<dbReference type="InterPro" id="IPR026444">
    <property type="entry name" value="Secre_tail"/>
</dbReference>
<feature type="domain" description="Secretion system C-terminal sorting" evidence="10">
    <location>
        <begin position="340"/>
        <end position="414"/>
    </location>
</feature>
<keyword evidence="8" id="KW-1015">Disulfide bond</keyword>
<evidence type="ECO:0000256" key="5">
    <source>
        <dbReference type="ARBA" id="ARBA00022801"/>
    </source>
</evidence>
<evidence type="ECO:0000259" key="10">
    <source>
        <dbReference type="Pfam" id="PF18962"/>
    </source>
</evidence>
<dbReference type="GO" id="GO:0006508">
    <property type="term" value="P:proteolysis"/>
    <property type="evidence" value="ECO:0007669"/>
    <property type="project" value="UniProtKB-KW"/>
</dbReference>